<evidence type="ECO:0000313" key="3">
    <source>
        <dbReference type="EMBL" id="GAA2509640.1"/>
    </source>
</evidence>
<feature type="compositionally biased region" description="Basic and acidic residues" evidence="1">
    <location>
        <begin position="312"/>
        <end position="322"/>
    </location>
</feature>
<comment type="caution">
    <text evidence="3">The sequence shown here is derived from an EMBL/GenBank/DDBJ whole genome shotgun (WGS) entry which is preliminary data.</text>
</comment>
<evidence type="ECO:0000256" key="1">
    <source>
        <dbReference type="SAM" id="MobiDB-lite"/>
    </source>
</evidence>
<feature type="domain" description="N,N-dimethylformamidase beta subunit-like C-terminal" evidence="2">
    <location>
        <begin position="60"/>
        <end position="428"/>
    </location>
</feature>
<dbReference type="InterPro" id="IPR046540">
    <property type="entry name" value="DMFA2_C"/>
</dbReference>
<protein>
    <recommendedName>
        <fullName evidence="2">N,N-dimethylformamidase beta subunit-like C-terminal domain-containing protein</fullName>
    </recommendedName>
</protein>
<reference evidence="3 4" key="1">
    <citation type="journal article" date="2019" name="Int. J. Syst. Evol. Microbiol.">
        <title>The Global Catalogue of Microorganisms (GCM) 10K type strain sequencing project: providing services to taxonomists for standard genome sequencing and annotation.</title>
        <authorList>
            <consortium name="The Broad Institute Genomics Platform"/>
            <consortium name="The Broad Institute Genome Sequencing Center for Infectious Disease"/>
            <person name="Wu L."/>
            <person name="Ma J."/>
        </authorList>
    </citation>
    <scope>NUCLEOTIDE SEQUENCE [LARGE SCALE GENOMIC DNA]</scope>
    <source>
        <strain evidence="3 4">JCM 3367</strain>
    </source>
</reference>
<feature type="region of interest" description="Disordered" evidence="1">
    <location>
        <begin position="301"/>
        <end position="322"/>
    </location>
</feature>
<dbReference type="Pfam" id="PF20254">
    <property type="entry name" value="DMFA2_C"/>
    <property type="match status" value="1"/>
</dbReference>
<sequence>MNPVGIENALRGDTRWKVGGLRVVDDVGRQIQGYASHSSVNLGENIDFHVALANAEDFAIDIVRIGHYGGAGGRRVARSPRLRGRPRRAPAAGDAGQIRCRWPRSWRLAVPPDWTSGVYLAVFRSANGWRSATPFVVRDDSRTAALRVVLPFYTYQAYNQWPADGRAGKSLYYGYDRAGQRVWTERAAKVSFDRPYAGAGLPSRCAVDLDAVRWLERHSYDVAYLASDDLDIGRTEAGRQRGLVFCGHDEYWTAAMRGNAESLLAQGVSLAFLAANNVYWRSRVEGARRGRPARTLVCYKEAPDPRPGGTHRWRDDRASPREPEQRLLGAQFNGIVRGRWPLVVTGADHWFWAGCGVADGDHIGGVVGVEADGVASSVPVEGSRTVLAASPYRDRGGASKTQHTVVRELPNGALVFLAGSMDWPVAMARPGRRDPRIERATRNVLDRIGRTV</sequence>
<name>A0ABN3MWE7_9ACTN</name>
<dbReference type="Proteomes" id="UP001499978">
    <property type="component" value="Unassembled WGS sequence"/>
</dbReference>
<feature type="compositionally biased region" description="Basic residues" evidence="1">
    <location>
        <begin position="75"/>
        <end position="88"/>
    </location>
</feature>
<keyword evidence="4" id="KW-1185">Reference proteome</keyword>
<accession>A0ABN3MWE7</accession>
<evidence type="ECO:0000313" key="4">
    <source>
        <dbReference type="Proteomes" id="UP001499978"/>
    </source>
</evidence>
<dbReference type="EMBL" id="BAAARY010000001">
    <property type="protein sequence ID" value="GAA2509640.1"/>
    <property type="molecule type" value="Genomic_DNA"/>
</dbReference>
<gene>
    <name evidence="3" type="ORF">GCM10010201_00130</name>
</gene>
<proteinExistence type="predicted"/>
<evidence type="ECO:0000259" key="2">
    <source>
        <dbReference type="Pfam" id="PF20254"/>
    </source>
</evidence>
<organism evidence="3 4">
    <name type="scientific">Pilimelia columellifera subsp. columellifera</name>
    <dbReference type="NCBI Taxonomy" id="706583"/>
    <lineage>
        <taxon>Bacteria</taxon>
        <taxon>Bacillati</taxon>
        <taxon>Actinomycetota</taxon>
        <taxon>Actinomycetes</taxon>
        <taxon>Micromonosporales</taxon>
        <taxon>Micromonosporaceae</taxon>
        <taxon>Pilimelia</taxon>
    </lineage>
</organism>
<feature type="region of interest" description="Disordered" evidence="1">
    <location>
        <begin position="74"/>
        <end position="94"/>
    </location>
</feature>